<dbReference type="Proteomes" id="UP000653358">
    <property type="component" value="Unassembled WGS sequence"/>
</dbReference>
<evidence type="ECO:0000313" key="2">
    <source>
        <dbReference type="Proteomes" id="UP000653358"/>
    </source>
</evidence>
<proteinExistence type="predicted"/>
<accession>A0ABR6WQ65</accession>
<reference evidence="1 2" key="1">
    <citation type="journal article" date="2020" name="mSystems">
        <title>Defining Genomic and Predicted Metabolic Features of the Acetobacterium Genus.</title>
        <authorList>
            <person name="Ross D.E."/>
            <person name="Marshall C.W."/>
            <person name="Gulliver D."/>
            <person name="May H.D."/>
            <person name="Norman R.S."/>
        </authorList>
    </citation>
    <scope>NUCLEOTIDE SEQUENCE [LARGE SCALE GENOMIC DNA]</scope>
    <source>
        <strain evidence="1 2">DSM 9173</strain>
    </source>
</reference>
<keyword evidence="2" id="KW-1185">Reference proteome</keyword>
<organism evidence="1 2">
    <name type="scientific">Acetobacterium tundrae</name>
    <dbReference type="NCBI Taxonomy" id="132932"/>
    <lineage>
        <taxon>Bacteria</taxon>
        <taxon>Bacillati</taxon>
        <taxon>Bacillota</taxon>
        <taxon>Clostridia</taxon>
        <taxon>Eubacteriales</taxon>
        <taxon>Eubacteriaceae</taxon>
        <taxon>Acetobacterium</taxon>
    </lineage>
</organism>
<evidence type="ECO:0000313" key="1">
    <source>
        <dbReference type="EMBL" id="MBC3798463.1"/>
    </source>
</evidence>
<dbReference type="RefSeq" id="WP_148603754.1">
    <property type="nucleotide sequence ID" value="NZ_RXYB01000010.1"/>
</dbReference>
<name>A0ABR6WQ65_9FIRM</name>
<sequence>MKELVLLDAYIEKCDDEKQNKKKLTFEIIDKYDGKIFGIAKYSTENLNSIHSNIPIDYDKDVRYLKSSLSEFKDELQRKAQKQNTELCTTLECFINKLSAPSINTFSPAQKDDLIYEIIFVYHSRIDYLENGLSNFLTSYFGDQPYNYEQDIPYLCKKLIEERNSYLRN</sequence>
<protein>
    <submittedName>
        <fullName evidence="1">Uncharacterized protein</fullName>
    </submittedName>
</protein>
<dbReference type="EMBL" id="WJBB01000030">
    <property type="protein sequence ID" value="MBC3798463.1"/>
    <property type="molecule type" value="Genomic_DNA"/>
</dbReference>
<gene>
    <name evidence="1" type="ORF">GH807_15625</name>
</gene>
<comment type="caution">
    <text evidence="1">The sequence shown here is derived from an EMBL/GenBank/DDBJ whole genome shotgun (WGS) entry which is preliminary data.</text>
</comment>